<feature type="compositionally biased region" description="Low complexity" evidence="8">
    <location>
        <begin position="223"/>
        <end position="232"/>
    </location>
</feature>
<feature type="compositionally biased region" description="Polar residues" evidence="8">
    <location>
        <begin position="52"/>
        <end position="77"/>
    </location>
</feature>
<evidence type="ECO:0000256" key="7">
    <source>
        <dbReference type="ARBA" id="ARBA00064543"/>
    </source>
</evidence>
<keyword evidence="5" id="KW-0159">Chromosome partition</keyword>
<sequence length="783" mass="85791">MNQRRSSSDALRSVFDKDCVASKPHLAVSNENIPEPAPVPSPTRDAEAEVHPTSSIPQSAVPESTHPDTTVQLSPVRQTEDIQDSGVPQSAHGESVAREAQSPPPFNNDDTGIERFRDGGYTEFMPSPPPRFSPSRTDDFTTQTSRAWETESYRTEPSTSGYRDDMPGPMNSGISAIPEMADEELYFLDVGGNTPVRSPASQDSDALTGRTRALAQYLKERSSSTPSSSTSSGDLSLGKILEGKTRKLAARMFFETLVLKSRGLIDMHQEQPYSDITLKLMPGLFSKDISSGPSPMDVDQSTEPVSAHPGDTDVEMAFETEPLNLSPERGNANSPGSVPEVEIRRDAAAAHGLSPASHLPFATEHTEPLDETMKEKEPSIPNIDDEVLSSRGQAFELRSGSPGFAGFEEERDNFVHPSPQLALQPSPPPPAQQPRPRKRKHFDKVTVLTNRIMRERLEDPSDTLRKRKKMPSSKLSMWRMNNQSKKDQIFSEPLLTGFSDALRSVFDKDCVSSKPYLAVPSESIPEPAPVSSPTREAEAGVHPTSSVPQSAVPDSTHPDDTLQRSPVRQTEDVQDSAGPQSARGESVPREAQSPPPFNDDDTGIERFRDGGYTDFMPSPPPRFSPSSRTDDFTTQTSRASETESYRTEPSTSAYRDDMPGLMTSGISAIPEMADEELYFLDVGGNTPVRSPASQDSDALTGRTRALAQYLKERSSVSPSSSTSSGDLSLGKILEGKTRKLAARMFFETLVLKSRGLIDMHQEQPYSDITLKLMPGLFQRFQNE</sequence>
<feature type="region of interest" description="Disordered" evidence="8">
    <location>
        <begin position="192"/>
        <end position="211"/>
    </location>
</feature>
<dbReference type="InterPro" id="IPR023093">
    <property type="entry name" value="ScpA-like_C"/>
</dbReference>
<dbReference type="InterPro" id="IPR036390">
    <property type="entry name" value="WH_DNA-bd_sf"/>
</dbReference>
<feature type="region of interest" description="Disordered" evidence="8">
    <location>
        <begin position="514"/>
        <end position="659"/>
    </location>
</feature>
<gene>
    <name evidence="10" type="ORF">Bca52824_077952</name>
</gene>
<dbReference type="GO" id="GO:0051301">
    <property type="term" value="P:cell division"/>
    <property type="evidence" value="ECO:0007669"/>
    <property type="project" value="UniProtKB-KW"/>
</dbReference>
<dbReference type="InterPro" id="IPR039781">
    <property type="entry name" value="Rad21/Rec8-like"/>
</dbReference>
<comment type="similarity">
    <text evidence="2">Belongs to the rad21 family.</text>
</comment>
<dbReference type="Pfam" id="PF04824">
    <property type="entry name" value="Rad21_Rec8"/>
    <property type="match status" value="2"/>
</dbReference>
<dbReference type="GO" id="GO:1990414">
    <property type="term" value="P:replication-born double-strand break repair via sister chromatid exchange"/>
    <property type="evidence" value="ECO:0007669"/>
    <property type="project" value="TreeGrafter"/>
</dbReference>
<evidence type="ECO:0000256" key="1">
    <source>
        <dbReference type="ARBA" id="ARBA00004123"/>
    </source>
</evidence>
<dbReference type="GO" id="GO:0007059">
    <property type="term" value="P:chromosome segregation"/>
    <property type="evidence" value="ECO:0007669"/>
    <property type="project" value="UniProtKB-KW"/>
</dbReference>
<evidence type="ECO:0000313" key="10">
    <source>
        <dbReference type="EMBL" id="KAG2258658.1"/>
    </source>
</evidence>
<feature type="domain" description="Rad21/Rec8-like protein C-terminal eukaryotic" evidence="9">
    <location>
        <begin position="232"/>
        <end position="283"/>
    </location>
</feature>
<feature type="region of interest" description="Disordered" evidence="8">
    <location>
        <begin position="217"/>
        <end position="236"/>
    </location>
</feature>
<reference evidence="10 11" key="1">
    <citation type="submission" date="2020-02" db="EMBL/GenBank/DDBJ databases">
        <authorList>
            <person name="Ma Q."/>
            <person name="Huang Y."/>
            <person name="Song X."/>
            <person name="Pei D."/>
        </authorList>
    </citation>
    <scope>NUCLEOTIDE SEQUENCE [LARGE SCALE GENOMIC DNA]</scope>
    <source>
        <strain evidence="10">Sxm20200214</strain>
        <tissue evidence="10">Leaf</tissue>
    </source>
</reference>
<protein>
    <recommendedName>
        <fullName evidence="9">Rad21/Rec8-like protein C-terminal eukaryotic domain-containing protein</fullName>
    </recommendedName>
</protein>
<evidence type="ECO:0000259" key="9">
    <source>
        <dbReference type="Pfam" id="PF04824"/>
    </source>
</evidence>
<dbReference type="AlphaFoldDB" id="A0A8X7PWR5"/>
<proteinExistence type="inferred from homology"/>
<dbReference type="FunFam" id="1.10.10.580:FF:000002">
    <property type="entry name" value="Sister chromatid cohesion 1 protein 4"/>
    <property type="match status" value="2"/>
</dbReference>
<dbReference type="Proteomes" id="UP000886595">
    <property type="component" value="Unassembled WGS sequence"/>
</dbReference>
<feature type="region of interest" description="Disordered" evidence="8">
    <location>
        <begin position="396"/>
        <end position="481"/>
    </location>
</feature>
<dbReference type="CDD" id="cd21793">
    <property type="entry name" value="Rad21_Rec8_M_AtSYN1-like"/>
    <property type="match status" value="1"/>
</dbReference>
<dbReference type="SUPFAM" id="SSF46785">
    <property type="entry name" value="Winged helix' DNA-binding domain"/>
    <property type="match status" value="2"/>
</dbReference>
<evidence type="ECO:0000256" key="6">
    <source>
        <dbReference type="ARBA" id="ARBA00023242"/>
    </source>
</evidence>
<feature type="compositionally biased region" description="Polar residues" evidence="8">
    <location>
        <begin position="195"/>
        <end position="205"/>
    </location>
</feature>
<evidence type="ECO:0000256" key="3">
    <source>
        <dbReference type="ARBA" id="ARBA00022618"/>
    </source>
</evidence>
<dbReference type="PANTHER" id="PTHR12585">
    <property type="entry name" value="SCC1 / RAD21 FAMILY MEMBER"/>
    <property type="match status" value="1"/>
</dbReference>
<feature type="compositionally biased region" description="Polar residues" evidence="8">
    <location>
        <begin position="543"/>
        <end position="553"/>
    </location>
</feature>
<dbReference type="InterPro" id="IPR006909">
    <property type="entry name" value="Rad21/Rec8_C_eu"/>
</dbReference>
<feature type="compositionally biased region" description="Basic and acidic residues" evidence="8">
    <location>
        <begin position="452"/>
        <end position="464"/>
    </location>
</feature>
<name>A0A8X7PWR5_BRACI</name>
<keyword evidence="3" id="KW-0132">Cell division</keyword>
<evidence type="ECO:0000256" key="8">
    <source>
        <dbReference type="SAM" id="MobiDB-lite"/>
    </source>
</evidence>
<dbReference type="GO" id="GO:0008278">
    <property type="term" value="C:cohesin complex"/>
    <property type="evidence" value="ECO:0007669"/>
    <property type="project" value="InterPro"/>
</dbReference>
<dbReference type="GO" id="GO:0005634">
    <property type="term" value="C:nucleus"/>
    <property type="evidence" value="ECO:0007669"/>
    <property type="project" value="UniProtKB-SubCell"/>
</dbReference>
<feature type="compositionally biased region" description="Polar residues" evidence="8">
    <location>
        <begin position="290"/>
        <end position="304"/>
    </location>
</feature>
<keyword evidence="4" id="KW-0131">Cell cycle</keyword>
<dbReference type="Gene3D" id="1.10.10.580">
    <property type="entry name" value="Structural maintenance of chromosome 1. Chain E"/>
    <property type="match status" value="2"/>
</dbReference>
<keyword evidence="11" id="KW-1185">Reference proteome</keyword>
<evidence type="ECO:0000256" key="4">
    <source>
        <dbReference type="ARBA" id="ARBA00022776"/>
    </source>
</evidence>
<comment type="subcellular location">
    <subcellularLocation>
        <location evidence="1">Nucleus</location>
    </subcellularLocation>
</comment>
<dbReference type="OrthoDB" id="10071381at2759"/>
<dbReference type="GO" id="GO:0003682">
    <property type="term" value="F:chromatin binding"/>
    <property type="evidence" value="ECO:0007669"/>
    <property type="project" value="TreeGrafter"/>
</dbReference>
<keyword evidence="6" id="KW-0539">Nucleus</keyword>
<comment type="caution">
    <text evidence="10">The sequence shown here is derived from an EMBL/GenBank/DDBJ whole genome shotgun (WGS) entry which is preliminary data.</text>
</comment>
<evidence type="ECO:0000256" key="2">
    <source>
        <dbReference type="ARBA" id="ARBA00009870"/>
    </source>
</evidence>
<feature type="region of interest" description="Disordered" evidence="8">
    <location>
        <begin position="290"/>
        <end position="309"/>
    </location>
</feature>
<comment type="subunit">
    <text evidence="7">Component of the cohesin complex.</text>
</comment>
<evidence type="ECO:0000313" key="11">
    <source>
        <dbReference type="Proteomes" id="UP000886595"/>
    </source>
</evidence>
<accession>A0A8X7PWR5</accession>
<dbReference type="EMBL" id="JAAMPC010000015">
    <property type="protein sequence ID" value="KAG2258658.1"/>
    <property type="molecule type" value="Genomic_DNA"/>
</dbReference>
<feature type="domain" description="Rad21/Rec8-like protein C-terminal eukaryotic" evidence="9">
    <location>
        <begin position="724"/>
        <end position="775"/>
    </location>
</feature>
<organism evidence="10 11">
    <name type="scientific">Brassica carinata</name>
    <name type="common">Ethiopian mustard</name>
    <name type="synonym">Abyssinian cabbage</name>
    <dbReference type="NCBI Taxonomy" id="52824"/>
    <lineage>
        <taxon>Eukaryota</taxon>
        <taxon>Viridiplantae</taxon>
        <taxon>Streptophyta</taxon>
        <taxon>Embryophyta</taxon>
        <taxon>Tracheophyta</taxon>
        <taxon>Spermatophyta</taxon>
        <taxon>Magnoliopsida</taxon>
        <taxon>eudicotyledons</taxon>
        <taxon>Gunneridae</taxon>
        <taxon>Pentapetalae</taxon>
        <taxon>rosids</taxon>
        <taxon>malvids</taxon>
        <taxon>Brassicales</taxon>
        <taxon>Brassicaceae</taxon>
        <taxon>Brassiceae</taxon>
        <taxon>Brassica</taxon>
    </lineage>
</organism>
<evidence type="ECO:0000256" key="5">
    <source>
        <dbReference type="ARBA" id="ARBA00022829"/>
    </source>
</evidence>
<keyword evidence="4" id="KW-0498">Mitosis</keyword>
<dbReference type="GO" id="GO:0007062">
    <property type="term" value="P:sister chromatid cohesion"/>
    <property type="evidence" value="ECO:0007669"/>
    <property type="project" value="InterPro"/>
</dbReference>
<feature type="region of interest" description="Disordered" evidence="8">
    <location>
        <begin position="23"/>
        <end position="175"/>
    </location>
</feature>
<dbReference type="PANTHER" id="PTHR12585:SF55">
    <property type="entry name" value="SISTER CHROMATID COHESION 1 PROTEIN 3"/>
    <property type="match status" value="1"/>
</dbReference>